<dbReference type="AlphaFoldDB" id="A0A8J4G6G9"/>
<feature type="region of interest" description="Disordered" evidence="7">
    <location>
        <begin position="403"/>
        <end position="425"/>
    </location>
</feature>
<keyword evidence="6 8" id="KW-0472">Membrane</keyword>
<keyword evidence="5 8" id="KW-1133">Transmembrane helix</keyword>
<dbReference type="EMBL" id="BNCP01000008">
    <property type="protein sequence ID" value="GIL76247.1"/>
    <property type="molecule type" value="Genomic_DNA"/>
</dbReference>
<dbReference type="PANTHER" id="PTHR31752:SF18">
    <property type="entry name" value="AUXIN EFFLUX CARRIER COMPONENT 1"/>
    <property type="match status" value="1"/>
</dbReference>
<sequence length="956" mass="98826">MSAWAFQNVLNVGIQIVLIVFSGWCFARFRLLTAEQFMGQINVLLLRVAFPMLNIYLLGIKVDLRDAEAWRSLGAYMLWVTLVQVGILLYVWLCSGHTIGDAGLLNLVLTANNTVIVGLPVMEATFPDMGRRLSLLTAFVLFLQVIPFSITAFEVEKWMVEDHRRATAAADMVSEPPSTPDRELSGRWVAEELLSSGRRDGGAIQDRNGDGSNSRSSDWRAVELPTPRAPSDAADGRHCSGSRGTDAIGDRTRRRQSLSRNSGSSTASSSIGRGTVSIRGRLGRRRVGSGVVVGAVARGWAPASSLDSPTTSSLDVSTRGRAPGDRQATAAAAPPPSPPLPAETSVGASGMAPGPSLDHQHAVARTPGSVALAYLDRAASAPCPIVIRGSDGSGGDGGVVAAHGPGSHSSTATEPSVDLPSVAPSRCPSAPASSAASVTHMASAFAFHPHLAATTASIRSTDNAKAAVSGGMRSAPAMDPPATSISSGLHTAATTPELTKPRVVSPPVGATTPAAGAQAHPRPRHAAAVPDALSRHLDMRLTNGRISADHCAASRIVGPVGGIVAQRLSGISGGTSGGCGGSGVVDVTAGIQRWSLPAHWPPGAAITDGCPVVAVAAAGDTYSSATALPPPPPSPPPSSGRLLSPVALACPDLPVPQAINLARPMTSALTVSTEARSSQNDYGPARITHENLVLAGNGGANNDFSTRASAGRQLSTAAAAADAEAVSLSVTAAVDVPPLPPLPDRAFARAAAGSMTRRHGGLAPALGRWFKMRLTQYSRAWSITWVILKNPLLWSLLVALVINLSGLRSILWPESSHYRPELGWVAGALSWTSGITVPVSLFSNGVWLYGKKFGKATLLQAGLILLIKLVFLGPLQLACAAACGMEATAAMSLLLLALCPVASTSFVIASQYGHGADIVTAITMLGIVLLVPVELVALALPRAFGLYHYQVNPATG</sequence>
<dbReference type="Pfam" id="PF03547">
    <property type="entry name" value="Mem_trans"/>
    <property type="match status" value="1"/>
</dbReference>
<accession>A0A8J4G6G9</accession>
<dbReference type="GO" id="GO:0016020">
    <property type="term" value="C:membrane"/>
    <property type="evidence" value="ECO:0007669"/>
    <property type="project" value="UniProtKB-SubCell"/>
</dbReference>
<dbReference type="InterPro" id="IPR051107">
    <property type="entry name" value="Auxin_Efflux_Carrier"/>
</dbReference>
<feature type="transmembrane region" description="Helical" evidence="8">
    <location>
        <begin position="861"/>
        <end position="883"/>
    </location>
</feature>
<feature type="region of interest" description="Disordered" evidence="7">
    <location>
        <begin position="302"/>
        <end position="361"/>
    </location>
</feature>
<feature type="region of interest" description="Disordered" evidence="7">
    <location>
        <begin position="199"/>
        <end position="277"/>
    </location>
</feature>
<dbReference type="Proteomes" id="UP000722791">
    <property type="component" value="Unassembled WGS sequence"/>
</dbReference>
<feature type="transmembrane region" description="Helical" evidence="8">
    <location>
        <begin position="43"/>
        <end position="61"/>
    </location>
</feature>
<comment type="similarity">
    <text evidence="2">Belongs to the auxin efflux carrier (TC 2.A.69.1) family.</text>
</comment>
<keyword evidence="12" id="KW-1185">Reference proteome</keyword>
<feature type="region of interest" description="Disordered" evidence="7">
    <location>
        <begin position="168"/>
        <end position="187"/>
    </location>
</feature>
<feature type="transmembrane region" description="Helical" evidence="8">
    <location>
        <begin position="104"/>
        <end position="122"/>
    </location>
</feature>
<keyword evidence="4 8" id="KW-0812">Transmembrane</keyword>
<organism evidence="10 11">
    <name type="scientific">Volvox reticuliferus</name>
    <dbReference type="NCBI Taxonomy" id="1737510"/>
    <lineage>
        <taxon>Eukaryota</taxon>
        <taxon>Viridiplantae</taxon>
        <taxon>Chlorophyta</taxon>
        <taxon>core chlorophytes</taxon>
        <taxon>Chlorophyceae</taxon>
        <taxon>CS clade</taxon>
        <taxon>Chlamydomonadales</taxon>
        <taxon>Volvocaceae</taxon>
        <taxon>Volvox</taxon>
    </lineage>
</organism>
<evidence type="ECO:0000256" key="1">
    <source>
        <dbReference type="ARBA" id="ARBA00004141"/>
    </source>
</evidence>
<evidence type="ECO:0000313" key="9">
    <source>
        <dbReference type="EMBL" id="GIL76247.1"/>
    </source>
</evidence>
<evidence type="ECO:0000313" key="11">
    <source>
        <dbReference type="Proteomes" id="UP000722791"/>
    </source>
</evidence>
<comment type="subcellular location">
    <subcellularLocation>
        <location evidence="1">Membrane</location>
        <topology evidence="1">Multi-pass membrane protein</topology>
    </subcellularLocation>
</comment>
<feature type="compositionally biased region" description="Low complexity" evidence="7">
    <location>
        <begin position="302"/>
        <end position="315"/>
    </location>
</feature>
<gene>
    <name evidence="9" type="ORF">Vretifemale_5726</name>
    <name evidence="10" type="ORF">Vretimale_5784</name>
</gene>
<feature type="transmembrane region" description="Helical" evidence="8">
    <location>
        <begin position="921"/>
        <end position="940"/>
    </location>
</feature>
<name>A0A8J4G6G9_9CHLO</name>
<dbReference type="EMBL" id="BNCQ01000008">
    <property type="protein sequence ID" value="GIM00954.1"/>
    <property type="molecule type" value="Genomic_DNA"/>
</dbReference>
<dbReference type="Proteomes" id="UP000747110">
    <property type="component" value="Unassembled WGS sequence"/>
</dbReference>
<reference evidence="10" key="1">
    <citation type="journal article" date="2021" name="Proc. Natl. Acad. Sci. U.S.A.">
        <title>Three genomes in the algal genus Volvox reveal the fate of a haploid sex-determining region after a transition to homothallism.</title>
        <authorList>
            <person name="Yamamoto K."/>
            <person name="Hamaji T."/>
            <person name="Kawai-Toyooka H."/>
            <person name="Matsuzaki R."/>
            <person name="Takahashi F."/>
            <person name="Nishimura Y."/>
            <person name="Kawachi M."/>
            <person name="Noguchi H."/>
            <person name="Minakuchi Y."/>
            <person name="Umen J.G."/>
            <person name="Toyoda A."/>
            <person name="Nozaki H."/>
        </authorList>
    </citation>
    <scope>NUCLEOTIDE SEQUENCE</scope>
    <source>
        <strain evidence="10">NIES-3785</strain>
        <strain evidence="9">NIES-3786</strain>
    </source>
</reference>
<feature type="region of interest" description="Disordered" evidence="7">
    <location>
        <begin position="500"/>
        <end position="523"/>
    </location>
</feature>
<proteinExistence type="inferred from homology"/>
<dbReference type="PANTHER" id="PTHR31752">
    <property type="entry name" value="AUXIN EFFLUX CARRIER COMPONENT 1B-RELATED"/>
    <property type="match status" value="1"/>
</dbReference>
<comment type="caution">
    <text evidence="10">The sequence shown here is derived from an EMBL/GenBank/DDBJ whole genome shotgun (WGS) entry which is preliminary data.</text>
</comment>
<evidence type="ECO:0000313" key="12">
    <source>
        <dbReference type="Proteomes" id="UP000747110"/>
    </source>
</evidence>
<evidence type="ECO:0000256" key="7">
    <source>
        <dbReference type="SAM" id="MobiDB-lite"/>
    </source>
</evidence>
<feature type="transmembrane region" description="Helical" evidence="8">
    <location>
        <begin position="822"/>
        <end position="849"/>
    </location>
</feature>
<evidence type="ECO:0000256" key="2">
    <source>
        <dbReference type="ARBA" id="ARBA00009177"/>
    </source>
</evidence>
<feature type="transmembrane region" description="Helical" evidence="8">
    <location>
        <begin position="889"/>
        <end position="909"/>
    </location>
</feature>
<feature type="compositionally biased region" description="Low complexity" evidence="7">
    <location>
        <begin position="503"/>
        <end position="523"/>
    </location>
</feature>
<evidence type="ECO:0000256" key="5">
    <source>
        <dbReference type="ARBA" id="ARBA00022989"/>
    </source>
</evidence>
<evidence type="ECO:0000256" key="8">
    <source>
        <dbReference type="SAM" id="Phobius"/>
    </source>
</evidence>
<evidence type="ECO:0000256" key="6">
    <source>
        <dbReference type="ARBA" id="ARBA00023136"/>
    </source>
</evidence>
<evidence type="ECO:0000313" key="10">
    <source>
        <dbReference type="EMBL" id="GIM00954.1"/>
    </source>
</evidence>
<evidence type="ECO:0008006" key="13">
    <source>
        <dbReference type="Google" id="ProtNLM"/>
    </source>
</evidence>
<dbReference type="InterPro" id="IPR004776">
    <property type="entry name" value="Mem_transp_PIN-like"/>
</dbReference>
<feature type="transmembrane region" description="Helical" evidence="8">
    <location>
        <begin position="134"/>
        <end position="155"/>
    </location>
</feature>
<feature type="transmembrane region" description="Helical" evidence="8">
    <location>
        <begin position="73"/>
        <end position="92"/>
    </location>
</feature>
<feature type="compositionally biased region" description="Low complexity" evidence="7">
    <location>
        <begin position="258"/>
        <end position="277"/>
    </location>
</feature>
<keyword evidence="3" id="KW-0813">Transport</keyword>
<feature type="transmembrane region" description="Helical" evidence="8">
    <location>
        <begin position="12"/>
        <end position="31"/>
    </location>
</feature>
<feature type="transmembrane region" description="Helical" evidence="8">
    <location>
        <begin position="780"/>
        <end position="802"/>
    </location>
</feature>
<evidence type="ECO:0000256" key="4">
    <source>
        <dbReference type="ARBA" id="ARBA00022692"/>
    </source>
</evidence>
<protein>
    <recommendedName>
        <fullName evidence="13">Auxin efflux carrier component</fullName>
    </recommendedName>
</protein>
<dbReference type="GO" id="GO:0055085">
    <property type="term" value="P:transmembrane transport"/>
    <property type="evidence" value="ECO:0007669"/>
    <property type="project" value="InterPro"/>
</dbReference>
<evidence type="ECO:0000256" key="3">
    <source>
        <dbReference type="ARBA" id="ARBA00022448"/>
    </source>
</evidence>
<dbReference type="OrthoDB" id="541113at2759"/>